<dbReference type="PROSITE" id="PS50071">
    <property type="entry name" value="HOMEOBOX_2"/>
    <property type="match status" value="1"/>
</dbReference>
<dbReference type="PANTHER" id="PTHR24329">
    <property type="entry name" value="HOMEOBOX PROTEIN ARISTALESS"/>
    <property type="match status" value="1"/>
</dbReference>
<evidence type="ECO:0000256" key="6">
    <source>
        <dbReference type="PROSITE-ProRule" id="PRU00108"/>
    </source>
</evidence>
<feature type="compositionally biased region" description="Low complexity" evidence="8">
    <location>
        <begin position="233"/>
        <end position="253"/>
    </location>
</feature>
<dbReference type="KEGG" id="hazt:108666265"/>
<evidence type="ECO:0000256" key="5">
    <source>
        <dbReference type="ARBA" id="ARBA00023242"/>
    </source>
</evidence>
<feature type="region of interest" description="Disordered" evidence="8">
    <location>
        <begin position="18"/>
        <end position="50"/>
    </location>
</feature>
<dbReference type="FunFam" id="1.10.10.60:FF:000102">
    <property type="entry name" value="Aristaless related homeobox"/>
    <property type="match status" value="1"/>
</dbReference>
<evidence type="ECO:0000256" key="8">
    <source>
        <dbReference type="SAM" id="MobiDB-lite"/>
    </source>
</evidence>
<evidence type="ECO:0000256" key="7">
    <source>
        <dbReference type="RuleBase" id="RU000682"/>
    </source>
</evidence>
<comment type="subcellular location">
    <subcellularLocation>
        <location evidence="1 6 7">Nucleus</location>
    </subcellularLocation>
</comment>
<evidence type="ECO:0000256" key="4">
    <source>
        <dbReference type="ARBA" id="ARBA00023155"/>
    </source>
</evidence>
<feature type="domain" description="Homeobox" evidence="9">
    <location>
        <begin position="47"/>
        <end position="107"/>
    </location>
</feature>
<dbReference type="GeneID" id="108666265"/>
<keyword evidence="5 6" id="KW-0539">Nucleus</keyword>
<name>A0A979FSM0_HYAAZ</name>
<dbReference type="InterPro" id="IPR001356">
    <property type="entry name" value="HD"/>
</dbReference>
<sequence>MKTPQVYTIENILAIKCKSQSPASESEQKFAPDPQGGVEGTDLEKPRKVRRSRTTFTTYQLHQLERAFDKTQYPDVFTREELALNLDLSEARVQVWFQNRRAKWRKREKALGRESPSPYMGAAPLPEGMMPPTLTEGMMPPTLTPPHHPPPSSPAAAAALAAAAAADFFKLQAFHALHFNAFLPPMATQKSPLNPGHPLQGLFHPYMLPTSLPLHVFPPSNMVVSPVGSPDGAVSPSTSPASHVPSSSSPHFISVTSTEGTSSLINPLTSLSHMVSSPSPLGLGRTVTSTNALLFPGDSRGNSVDLLRLKARQHQALLDHLSSDVQHMASSK</sequence>
<dbReference type="InterPro" id="IPR050649">
    <property type="entry name" value="Paired_Homeobox_TFs"/>
</dbReference>
<dbReference type="GO" id="GO:0000981">
    <property type="term" value="F:DNA-binding transcription factor activity, RNA polymerase II-specific"/>
    <property type="evidence" value="ECO:0007669"/>
    <property type="project" value="InterPro"/>
</dbReference>
<gene>
    <name evidence="11" type="primary">LOC108666265</name>
</gene>
<accession>A0A979FSM0</accession>
<dbReference type="InterPro" id="IPR009057">
    <property type="entry name" value="Homeodomain-like_sf"/>
</dbReference>
<evidence type="ECO:0000259" key="9">
    <source>
        <dbReference type="PROSITE" id="PS50071"/>
    </source>
</evidence>
<dbReference type="PANTHER" id="PTHR24329:SF570">
    <property type="entry name" value="HOMEOBRAIN"/>
    <property type="match status" value="1"/>
</dbReference>
<reference evidence="11" key="1">
    <citation type="submission" date="2025-08" db="UniProtKB">
        <authorList>
            <consortium name="RefSeq"/>
        </authorList>
    </citation>
    <scope>IDENTIFICATION</scope>
    <source>
        <tissue evidence="11">Whole organism</tissue>
    </source>
</reference>
<proteinExistence type="predicted"/>
<organism evidence="10 11">
    <name type="scientific">Hyalella azteca</name>
    <name type="common">Amphipod</name>
    <dbReference type="NCBI Taxonomy" id="294128"/>
    <lineage>
        <taxon>Eukaryota</taxon>
        <taxon>Metazoa</taxon>
        <taxon>Ecdysozoa</taxon>
        <taxon>Arthropoda</taxon>
        <taxon>Crustacea</taxon>
        <taxon>Multicrustacea</taxon>
        <taxon>Malacostraca</taxon>
        <taxon>Eumalacostraca</taxon>
        <taxon>Peracarida</taxon>
        <taxon>Amphipoda</taxon>
        <taxon>Senticaudata</taxon>
        <taxon>Talitrida</taxon>
        <taxon>Talitroidea</taxon>
        <taxon>Hyalellidae</taxon>
        <taxon>Hyalella</taxon>
    </lineage>
</organism>
<keyword evidence="3 6" id="KW-0238">DNA-binding</keyword>
<evidence type="ECO:0000256" key="2">
    <source>
        <dbReference type="ARBA" id="ARBA00022473"/>
    </source>
</evidence>
<evidence type="ECO:0000313" key="10">
    <source>
        <dbReference type="Proteomes" id="UP000694843"/>
    </source>
</evidence>
<dbReference type="SUPFAM" id="SSF46689">
    <property type="entry name" value="Homeodomain-like"/>
    <property type="match status" value="1"/>
</dbReference>
<keyword evidence="10" id="KW-1185">Reference proteome</keyword>
<keyword evidence="4 6" id="KW-0371">Homeobox</keyword>
<evidence type="ECO:0000256" key="1">
    <source>
        <dbReference type="ARBA" id="ARBA00004123"/>
    </source>
</evidence>
<keyword evidence="2" id="KW-0217">Developmental protein</keyword>
<feature type="region of interest" description="Disordered" evidence="8">
    <location>
        <begin position="228"/>
        <end position="253"/>
    </location>
</feature>
<feature type="DNA-binding region" description="Homeobox" evidence="6">
    <location>
        <begin position="49"/>
        <end position="108"/>
    </location>
</feature>
<dbReference type="InterPro" id="IPR017970">
    <property type="entry name" value="Homeobox_CS"/>
</dbReference>
<dbReference type="OMA" id="NILAIKC"/>
<dbReference type="Pfam" id="PF00046">
    <property type="entry name" value="Homeodomain"/>
    <property type="match status" value="1"/>
</dbReference>
<dbReference type="Gene3D" id="1.10.10.60">
    <property type="entry name" value="Homeodomain-like"/>
    <property type="match status" value="1"/>
</dbReference>
<dbReference type="RefSeq" id="XP_047740173.1">
    <property type="nucleotide sequence ID" value="XM_047884217.1"/>
</dbReference>
<evidence type="ECO:0000256" key="3">
    <source>
        <dbReference type="ARBA" id="ARBA00023125"/>
    </source>
</evidence>
<dbReference type="OrthoDB" id="6159439at2759"/>
<dbReference type="GO" id="GO:0005634">
    <property type="term" value="C:nucleus"/>
    <property type="evidence" value="ECO:0007669"/>
    <property type="project" value="UniProtKB-SubCell"/>
</dbReference>
<dbReference type="GO" id="GO:0000977">
    <property type="term" value="F:RNA polymerase II transcription regulatory region sequence-specific DNA binding"/>
    <property type="evidence" value="ECO:0007669"/>
    <property type="project" value="TreeGrafter"/>
</dbReference>
<evidence type="ECO:0000313" key="11">
    <source>
        <dbReference type="RefSeq" id="XP_047740173.1"/>
    </source>
</evidence>
<dbReference type="AlphaFoldDB" id="A0A979FSM0"/>
<dbReference type="PROSITE" id="PS00027">
    <property type="entry name" value="HOMEOBOX_1"/>
    <property type="match status" value="1"/>
</dbReference>
<dbReference type="Proteomes" id="UP000694843">
    <property type="component" value="Unplaced"/>
</dbReference>
<dbReference type="CDD" id="cd00086">
    <property type="entry name" value="homeodomain"/>
    <property type="match status" value="1"/>
</dbReference>
<dbReference type="SMART" id="SM00389">
    <property type="entry name" value="HOX"/>
    <property type="match status" value="1"/>
</dbReference>
<protein>
    <submittedName>
        <fullName evidence="11">Homeobox protein ARX-like</fullName>
    </submittedName>
</protein>